<accession>A0A0A9E818</accession>
<organism evidence="1">
    <name type="scientific">Arundo donax</name>
    <name type="common">Giant reed</name>
    <name type="synonym">Donax arundinaceus</name>
    <dbReference type="NCBI Taxonomy" id="35708"/>
    <lineage>
        <taxon>Eukaryota</taxon>
        <taxon>Viridiplantae</taxon>
        <taxon>Streptophyta</taxon>
        <taxon>Embryophyta</taxon>
        <taxon>Tracheophyta</taxon>
        <taxon>Spermatophyta</taxon>
        <taxon>Magnoliopsida</taxon>
        <taxon>Liliopsida</taxon>
        <taxon>Poales</taxon>
        <taxon>Poaceae</taxon>
        <taxon>PACMAD clade</taxon>
        <taxon>Arundinoideae</taxon>
        <taxon>Arundineae</taxon>
        <taxon>Arundo</taxon>
    </lineage>
</organism>
<proteinExistence type="predicted"/>
<protein>
    <submittedName>
        <fullName evidence="1">Uncharacterized protein</fullName>
    </submittedName>
</protein>
<dbReference type="EMBL" id="GBRH01200961">
    <property type="protein sequence ID" value="JAD96934.1"/>
    <property type="molecule type" value="Transcribed_RNA"/>
</dbReference>
<dbReference type="AlphaFoldDB" id="A0A0A9E818"/>
<reference evidence="1" key="1">
    <citation type="submission" date="2014-09" db="EMBL/GenBank/DDBJ databases">
        <authorList>
            <person name="Magalhaes I.L.F."/>
            <person name="Oliveira U."/>
            <person name="Santos F.R."/>
            <person name="Vidigal T.H.D.A."/>
            <person name="Brescovit A.D."/>
            <person name="Santos A.J."/>
        </authorList>
    </citation>
    <scope>NUCLEOTIDE SEQUENCE</scope>
    <source>
        <tissue evidence="1">Shoot tissue taken approximately 20 cm above the soil surface</tissue>
    </source>
</reference>
<evidence type="ECO:0000313" key="1">
    <source>
        <dbReference type="EMBL" id="JAD96934.1"/>
    </source>
</evidence>
<name>A0A0A9E818_ARUDO</name>
<reference evidence="1" key="2">
    <citation type="journal article" date="2015" name="Data Brief">
        <title>Shoot transcriptome of the giant reed, Arundo donax.</title>
        <authorList>
            <person name="Barrero R.A."/>
            <person name="Guerrero F.D."/>
            <person name="Moolhuijzen P."/>
            <person name="Goolsby J.A."/>
            <person name="Tidwell J."/>
            <person name="Bellgard S.E."/>
            <person name="Bellgard M.I."/>
        </authorList>
    </citation>
    <scope>NUCLEOTIDE SEQUENCE</scope>
    <source>
        <tissue evidence="1">Shoot tissue taken approximately 20 cm above the soil surface</tissue>
    </source>
</reference>
<sequence>MKQKNTTIEAPSQAENVKIQRDGKLAGFTNSGLSILCRFRTGIP</sequence>